<keyword evidence="3" id="KW-1185">Reference proteome</keyword>
<dbReference type="STRING" id="360910.BAV0261"/>
<gene>
    <name evidence="2" type="ordered locus">BAV0261</name>
</gene>
<evidence type="ECO:0000313" key="2">
    <source>
        <dbReference type="EMBL" id="CAJ47866.1"/>
    </source>
</evidence>
<dbReference type="Proteomes" id="UP000001977">
    <property type="component" value="Chromosome"/>
</dbReference>
<accession>Q2L053</accession>
<dbReference type="EMBL" id="AM167904">
    <property type="protein sequence ID" value="CAJ47866.1"/>
    <property type="molecule type" value="Genomic_DNA"/>
</dbReference>
<feature type="region of interest" description="Disordered" evidence="1">
    <location>
        <begin position="58"/>
        <end position="91"/>
    </location>
</feature>
<sequence>VPSWKLSRVPLPDQEAGAAGTACESPHIACREDLLPSKHTGPLLNPTLEPHFLAGYRRRSRDHEAASEANAFGFGQGHRSSPSPSMQPTAR</sequence>
<evidence type="ECO:0000313" key="3">
    <source>
        <dbReference type="Proteomes" id="UP000001977"/>
    </source>
</evidence>
<name>Q2L053_BORA1</name>
<organism evidence="2 3">
    <name type="scientific">Bordetella avium (strain 197N)</name>
    <dbReference type="NCBI Taxonomy" id="360910"/>
    <lineage>
        <taxon>Bacteria</taxon>
        <taxon>Pseudomonadati</taxon>
        <taxon>Pseudomonadota</taxon>
        <taxon>Betaproteobacteria</taxon>
        <taxon>Burkholderiales</taxon>
        <taxon>Alcaligenaceae</taxon>
        <taxon>Bordetella</taxon>
    </lineage>
</organism>
<protein>
    <submittedName>
        <fullName evidence="2">Uncharacterized protein</fullName>
    </submittedName>
</protein>
<proteinExistence type="predicted"/>
<reference evidence="2 3" key="1">
    <citation type="journal article" date="2006" name="J. Bacteriol.">
        <title>Comparison of the genome sequence of the poultry pathogen Bordetella avium with those of B. bronchiseptica, B. pertussis, and B. parapertussis reveals extensive diversity in surface structures associated with host interaction.</title>
        <authorList>
            <person name="Sebaihia M."/>
            <person name="Preston A."/>
            <person name="Maskell D.J."/>
            <person name="Kuzmiak H."/>
            <person name="Connell T.D."/>
            <person name="King N.D."/>
            <person name="Orndorff P.E."/>
            <person name="Miyamoto D.M."/>
            <person name="Thomson N.R."/>
            <person name="Harris D."/>
            <person name="Goble A."/>
            <person name="Lord A."/>
            <person name="Murphy L."/>
            <person name="Quail M.A."/>
            <person name="Rutter S."/>
            <person name="Squares R."/>
            <person name="Squares S."/>
            <person name="Woodward J."/>
            <person name="Parkhill J."/>
            <person name="Temple L.M."/>
        </authorList>
    </citation>
    <scope>NUCLEOTIDE SEQUENCE [LARGE SCALE GENOMIC DNA]</scope>
    <source>
        <strain evidence="2 3">197N</strain>
    </source>
</reference>
<feature type="compositionally biased region" description="Polar residues" evidence="1">
    <location>
        <begin position="78"/>
        <end position="91"/>
    </location>
</feature>
<evidence type="ECO:0000256" key="1">
    <source>
        <dbReference type="SAM" id="MobiDB-lite"/>
    </source>
</evidence>
<dbReference type="HOGENOM" id="CLU_2431951_0_0_4"/>
<dbReference type="KEGG" id="bav:BAV0261"/>
<feature type="non-terminal residue" evidence="2">
    <location>
        <position position="1"/>
    </location>
</feature>
<dbReference type="AlphaFoldDB" id="Q2L053"/>
<feature type="region of interest" description="Disordered" evidence="1">
    <location>
        <begin position="1"/>
        <end position="20"/>
    </location>
</feature>